<evidence type="ECO:0000313" key="2">
    <source>
        <dbReference type="EMBL" id="KPA39417.1"/>
    </source>
</evidence>
<proteinExistence type="predicted"/>
<dbReference type="EMBL" id="JXCE01000195">
    <property type="protein sequence ID" value="KPA39417.1"/>
    <property type="molecule type" value="Genomic_DNA"/>
</dbReference>
<keyword evidence="1" id="KW-0812">Transmembrane</keyword>
<keyword evidence="3" id="KW-1185">Reference proteome</keyword>
<sequence>MEKEHITDLCLTTITSLSFFISFIYIKLEADWSRNKCFKALVVFWVVLELLVLLLLSLLLGGAIALPSITSEALHEVSITLSLWGIAIIQILGVIYPLNLQQSERKNWAIYAAVLTCAEVTATMAFMAVPEVISISPTLTAIAWVVAPLTTQVVLVARMFPRWGFVQSLIFIPHAVSGFRYSAKKGTSTSPA</sequence>
<protein>
    <submittedName>
        <fullName evidence="2">Uncharacterized protein</fullName>
    </submittedName>
</protein>
<evidence type="ECO:0000256" key="1">
    <source>
        <dbReference type="SAM" id="Phobius"/>
    </source>
</evidence>
<gene>
    <name evidence="2" type="ORF">FLAG1_07715</name>
</gene>
<name>A0A0N0DDA8_FUSLA</name>
<keyword evidence="1" id="KW-0472">Membrane</keyword>
<accession>A0A0N0DDA8</accession>
<feature type="transmembrane region" description="Helical" evidence="1">
    <location>
        <begin position="40"/>
        <end position="65"/>
    </location>
</feature>
<keyword evidence="1" id="KW-1133">Transmembrane helix</keyword>
<organism evidence="2 3">
    <name type="scientific">Fusarium langsethiae</name>
    <dbReference type="NCBI Taxonomy" id="179993"/>
    <lineage>
        <taxon>Eukaryota</taxon>
        <taxon>Fungi</taxon>
        <taxon>Dikarya</taxon>
        <taxon>Ascomycota</taxon>
        <taxon>Pezizomycotina</taxon>
        <taxon>Sordariomycetes</taxon>
        <taxon>Hypocreomycetidae</taxon>
        <taxon>Hypocreales</taxon>
        <taxon>Nectriaceae</taxon>
        <taxon>Fusarium</taxon>
    </lineage>
</organism>
<feature type="transmembrane region" description="Helical" evidence="1">
    <location>
        <begin position="108"/>
        <end position="129"/>
    </location>
</feature>
<feature type="transmembrane region" description="Helical" evidence="1">
    <location>
        <begin position="77"/>
        <end position="96"/>
    </location>
</feature>
<comment type="caution">
    <text evidence="2">The sequence shown here is derived from an EMBL/GenBank/DDBJ whole genome shotgun (WGS) entry which is preliminary data.</text>
</comment>
<feature type="transmembrane region" description="Helical" evidence="1">
    <location>
        <begin position="6"/>
        <end position="28"/>
    </location>
</feature>
<evidence type="ECO:0000313" key="3">
    <source>
        <dbReference type="Proteomes" id="UP000037904"/>
    </source>
</evidence>
<reference evidence="2 3" key="1">
    <citation type="submission" date="2015-04" db="EMBL/GenBank/DDBJ databases">
        <title>The draft genome sequence of Fusarium langsethiae, a T-2/HT-2 mycotoxin producer.</title>
        <authorList>
            <person name="Lysoe E."/>
            <person name="Divon H.H."/>
            <person name="Terzi V."/>
            <person name="Orru L."/>
            <person name="Lamontanara A."/>
            <person name="Kolseth A.-K."/>
            <person name="Frandsen R.J."/>
            <person name="Nielsen K."/>
            <person name="Thrane U."/>
        </authorList>
    </citation>
    <scope>NUCLEOTIDE SEQUENCE [LARGE SCALE GENOMIC DNA]</scope>
    <source>
        <strain evidence="2 3">Fl201059</strain>
    </source>
</reference>
<feature type="transmembrane region" description="Helical" evidence="1">
    <location>
        <begin position="141"/>
        <end position="160"/>
    </location>
</feature>
<dbReference type="Proteomes" id="UP000037904">
    <property type="component" value="Unassembled WGS sequence"/>
</dbReference>
<dbReference type="AlphaFoldDB" id="A0A0N0DDA8"/>